<dbReference type="EMBL" id="CP046566">
    <property type="protein sequence ID" value="QGW29032.1"/>
    <property type="molecule type" value="Genomic_DNA"/>
</dbReference>
<dbReference type="RefSeq" id="WP_157479385.1">
    <property type="nucleotide sequence ID" value="NZ_CP046566.1"/>
</dbReference>
<dbReference type="Pfam" id="PF04357">
    <property type="entry name" value="TamB"/>
    <property type="match status" value="1"/>
</dbReference>
<dbReference type="GO" id="GO:0005886">
    <property type="term" value="C:plasma membrane"/>
    <property type="evidence" value="ECO:0007669"/>
    <property type="project" value="InterPro"/>
</dbReference>
<evidence type="ECO:0000313" key="8">
    <source>
        <dbReference type="Proteomes" id="UP000426027"/>
    </source>
</evidence>
<evidence type="ECO:0000256" key="3">
    <source>
        <dbReference type="ARBA" id="ARBA00022989"/>
    </source>
</evidence>
<evidence type="ECO:0000256" key="2">
    <source>
        <dbReference type="ARBA" id="ARBA00022692"/>
    </source>
</evidence>
<evidence type="ECO:0000256" key="4">
    <source>
        <dbReference type="ARBA" id="ARBA00023136"/>
    </source>
</evidence>
<dbReference type="Proteomes" id="UP000426027">
    <property type="component" value="Chromosome"/>
</dbReference>
<accession>A0A6I6GQ04</accession>
<protein>
    <recommendedName>
        <fullName evidence="6">Translocation and assembly module TamB C-terminal domain-containing protein</fullName>
    </recommendedName>
</protein>
<proteinExistence type="predicted"/>
<reference evidence="7 8" key="1">
    <citation type="submission" date="2019-11" db="EMBL/GenBank/DDBJ databases">
        <authorList>
            <person name="Im W.T."/>
        </authorList>
    </citation>
    <scope>NUCLEOTIDE SEQUENCE [LARGE SCALE GENOMIC DNA]</scope>
    <source>
        <strain evidence="7 8">SB-02</strain>
    </source>
</reference>
<keyword evidence="8" id="KW-1185">Reference proteome</keyword>
<feature type="domain" description="Translocation and assembly module TamB C-terminal" evidence="6">
    <location>
        <begin position="1113"/>
        <end position="1570"/>
    </location>
</feature>
<evidence type="ECO:0000259" key="6">
    <source>
        <dbReference type="Pfam" id="PF04357"/>
    </source>
</evidence>
<comment type="subcellular location">
    <subcellularLocation>
        <location evidence="1">Membrane</location>
        <topology evidence="1">Single-pass membrane protein</topology>
    </subcellularLocation>
</comment>
<keyword evidence="2 5" id="KW-0812">Transmembrane</keyword>
<keyword evidence="4 5" id="KW-0472">Membrane</keyword>
<dbReference type="InterPro" id="IPR007452">
    <property type="entry name" value="TamB_C"/>
</dbReference>
<evidence type="ECO:0000256" key="1">
    <source>
        <dbReference type="ARBA" id="ARBA00004167"/>
    </source>
</evidence>
<dbReference type="PANTHER" id="PTHR36985:SF1">
    <property type="entry name" value="TRANSLOCATION AND ASSEMBLY MODULE SUBUNIT TAMB"/>
    <property type="match status" value="1"/>
</dbReference>
<dbReference type="PANTHER" id="PTHR36985">
    <property type="entry name" value="TRANSLOCATION AND ASSEMBLY MODULE SUBUNIT TAMB"/>
    <property type="match status" value="1"/>
</dbReference>
<dbReference type="GO" id="GO:0009306">
    <property type="term" value="P:protein secretion"/>
    <property type="evidence" value="ECO:0007669"/>
    <property type="project" value="InterPro"/>
</dbReference>
<evidence type="ECO:0000256" key="5">
    <source>
        <dbReference type="SAM" id="Phobius"/>
    </source>
</evidence>
<evidence type="ECO:0000313" key="7">
    <source>
        <dbReference type="EMBL" id="QGW29032.1"/>
    </source>
</evidence>
<sequence length="1594" mass="177981">MAKAIRIFRTILLTFIALIALLWVMLQTPSFQNWLAHTAANRLSKQLGTTVQVKSAYIGWLNRVTLQGVYVADQQNDTLASIGKLQLNTTDWLIFKDSIELKYLKLQDVLIRLQRTDSVWNHRFLADAFAGKSTTTPQTDTAAKDNASPIVLRLQIVEIDNLRFEQLDKWRGKTLIGGVGHLALKADKFDVANMDFNIAQLDLVKPEYREIKKSGLWSQADSARYWRRIDSLDALRTYPESWNPNGMRLRIGTVRVQEGLVEIFNRHGPVYVPGLFDERDIIVTPIHGQLTNVLLHADTLTAKVSLKATERSGLEVKQLHTNLRLHPQLMEFSNMDLQLNNSRLGPYYAMRYTSIDAMEDFVDSVQVKAIMRNSTVHMDDVAFFATELRGIGQTGILSGEASGTISNFVVSNVDLQTGRSHITGTYSMKGLTDIDNTVIRFDTKSTRIDLKDVEPWAPQLKELRNTPLYNAGLIRYNGFFEGTIDNFTTRGFISTDAGSMDAALALRMSGPRQGFEGDIKKAVLNGGKLLGVPSLGMMRFNGKVSSTGFSSKTPLRMKGDISAIDYKGYTYNDIIADAVFTNDILSANLSSADPNLSANFTTVLDFSKKKQNYNARGAVAYANLHALHLSKDSVVVSGLFDVNFSGTNIDDFRGYARIYDAEVYNKRQLLNIDSLYLESSIDENNTETLVLQTNEADIRISGDFDMSDLPNGFQAFLHNYYPSVIDAPKKLPRNQLLTFSVETRNVEPFLDFIDPKLKGLNYTSLIGSLDTRKSELLVNLDMPYFEYGGIVLNNTAIRANGSNHALMMTGNIENFRVNDSLGFPNAQILINTVNDTTQVQLTTRTNGPLGDAAINGFFYSKPDGFEARFDESSFILNNKKWTVISDGSIEMRKGYLISNGLQLVNDNQRIKLYTQPSDDGYWNDVYVDVDDFIIGDVLPFVVPEPRMEGLLSTRTVIQDPMGKPYITSTFATKNFFFNNDSIGTVSGTAQYDHAKKLLKTTVDSRNADHDFTGLLSLNLDDSAAEQIDLNVTLRKERINPLRKYLDGILADVDGYATGNLSLKGKMNAPALLGEVMLNDGKLTVEYTQCTYWLEPSKLVFGDNFIDFGSVQLKDAKGRKGTMEGLMYHRFFDSLSFNMKMRSNGLQLLNTVSKDNDLFYGQAVGKASFDLYGPLNNLNMRITGATTDTSHIIIANKAGKESGTADFIVFKQYGRELQAEIDSAETNIHIELDLTATPLCQIDVIMDETTGDIIKANGTGNLKIKTGTSDETEMRGRYQIESGSYNFSFQTLFKKPFILDGGENSYIEWNGNPYDANLNIGARYKAVGVSLRDLMASEQGQTVLDQTAQNYKGDVYVKARLTGLLSKPDIAFGIEFPQGSAMQNNLSAQQMIRQIEADKSEMLRQVTYLIVFKSFAPYKEGVGARNPGTDLAVNTISDLLSNQMGKILTSIIQEITGDQSLNIDFSTEVYNSNSLVGGSVSSASGYDRVNFNFMLNKSYFNNRVVVNLGSDFDLNVRNTTTTGFQFLPDVSVEFILTNNRRLRAILFKKDALDFAGRRNRAGVSLSYRKEFDKLFSSKQEEALIFLKKEDDDTKQ</sequence>
<dbReference type="KEGG" id="fls:GLV81_13805"/>
<name>A0A6I6GQ04_9BACT</name>
<feature type="transmembrane region" description="Helical" evidence="5">
    <location>
        <begin position="7"/>
        <end position="26"/>
    </location>
</feature>
<gene>
    <name evidence="7" type="ORF">GLV81_13805</name>
</gene>
<keyword evidence="3 5" id="KW-1133">Transmembrane helix</keyword>
<organism evidence="7 8">
    <name type="scientific">Phnomibacter ginsenosidimutans</name>
    <dbReference type="NCBI Taxonomy" id="2676868"/>
    <lineage>
        <taxon>Bacteria</taxon>
        <taxon>Pseudomonadati</taxon>
        <taxon>Bacteroidota</taxon>
        <taxon>Chitinophagia</taxon>
        <taxon>Chitinophagales</taxon>
        <taxon>Chitinophagaceae</taxon>
        <taxon>Phnomibacter</taxon>
    </lineage>
</organism>